<accession>A0ABD6XAF4</accession>
<evidence type="ECO:0000313" key="3">
    <source>
        <dbReference type="Proteomes" id="UP000241404"/>
    </source>
</evidence>
<evidence type="ECO:0000256" key="1">
    <source>
        <dbReference type="SAM" id="SignalP"/>
    </source>
</evidence>
<gene>
    <name evidence="2" type="ORF">CTM90_01900</name>
</gene>
<comment type="caution">
    <text evidence="2">The sequence shown here is derived from an EMBL/GenBank/DDBJ whole genome shotgun (WGS) entry which is preliminary data.</text>
</comment>
<protein>
    <submittedName>
        <fullName evidence="2">Uncharacterized protein</fullName>
    </submittedName>
</protein>
<dbReference type="RefSeq" id="WP_065171239.1">
    <property type="nucleotide sequence ID" value="NZ_CP074085.1"/>
</dbReference>
<reference evidence="2 3" key="1">
    <citation type="submission" date="2018-03" db="EMBL/GenBank/DDBJ databases">
        <title>Whole genome sequencing of Histamine producing bacteria.</title>
        <authorList>
            <person name="Butler K."/>
        </authorList>
    </citation>
    <scope>NUCLEOTIDE SEQUENCE [LARGE SCALE GENOMIC DNA]</scope>
    <source>
        <strain evidence="2 3">BT-6</strain>
    </source>
</reference>
<feature type="chain" id="PRO_5044769204" evidence="1">
    <location>
        <begin position="23"/>
        <end position="216"/>
    </location>
</feature>
<name>A0ABD6XAF4_PHODM</name>
<sequence length="216" mass="24715">MKIKNLLLTSTVLLLVSNAASAQYLSSCYTGHGTFRLMDRNGGNYAFIDTHRKSVGLSKFGFKLNYKTRNNYDGLCIRGNYKITTYYGNNFNIKKEERIIHDSDGPVYIPNGFMANGVPDDENYRINSDRYPMLTVRSVAFEEIIDPPTFNSWQQNGWTNKGDLFSYDNPYNEKRDLFISWISGPYGYFPTNQGSNRSFGFAGQSPIFEIPIDYVN</sequence>
<keyword evidence="1" id="KW-0732">Signal</keyword>
<dbReference type="AlphaFoldDB" id="A0ABD6XAF4"/>
<feature type="signal peptide" evidence="1">
    <location>
        <begin position="1"/>
        <end position="22"/>
    </location>
</feature>
<dbReference type="Proteomes" id="UP000241404">
    <property type="component" value="Unassembled WGS sequence"/>
</dbReference>
<proteinExistence type="predicted"/>
<dbReference type="Gene3D" id="3.30.160.280">
    <property type="match status" value="1"/>
</dbReference>
<evidence type="ECO:0000313" key="2">
    <source>
        <dbReference type="EMBL" id="PSU18757.1"/>
    </source>
</evidence>
<dbReference type="EMBL" id="PYMM01000001">
    <property type="protein sequence ID" value="PSU18757.1"/>
    <property type="molecule type" value="Genomic_DNA"/>
</dbReference>
<organism evidence="2 3">
    <name type="scientific">Photobacterium damselae</name>
    <dbReference type="NCBI Taxonomy" id="38293"/>
    <lineage>
        <taxon>Bacteria</taxon>
        <taxon>Pseudomonadati</taxon>
        <taxon>Pseudomonadota</taxon>
        <taxon>Gammaproteobacteria</taxon>
        <taxon>Vibrionales</taxon>
        <taxon>Vibrionaceae</taxon>
        <taxon>Photobacterium</taxon>
    </lineage>
</organism>